<keyword evidence="3" id="KW-0808">Transferase</keyword>
<evidence type="ECO:0000313" key="10">
    <source>
        <dbReference type="EMBL" id="UTT63672.1"/>
    </source>
</evidence>
<feature type="domain" description="MmeI-like N-terminal" evidence="5">
    <location>
        <begin position="12"/>
        <end position="175"/>
    </location>
</feature>
<dbReference type="RefSeq" id="WP_255160805.1">
    <property type="nucleotide sequence ID" value="NZ_CP101497.1"/>
</dbReference>
<dbReference type="InterPro" id="IPR046819">
    <property type="entry name" value="MmeI_hel"/>
</dbReference>
<name>A0ABY5FZC7_9MICO</name>
<sequence>MARLAWNEIQARAAAFAEEWSGETYEKGESQSFWAAFLEVFGINRRRAGGYFEYAVKLDGGRRGFIDMFLPGRLLAEQKSAGRDLNVARGQAFEYLDGLDDHDLPQAVVLSDFASFQHIDLDTRVVTEFALQDLPKHVRLFGPLIEQQSIKAEEASPVNRQAAERMAELHNALETAGYVGHKLELFLVRLVFCLFSEDAGIFEPKQFRDYVRHRTSEDGTDVGPRLSKLFEVLNTPEDQRSKNIDEDLARFPYVNGGLFAEVTAAPDFDANMRFALLLASQPDWRKVSPAIFGAMFQGVMDGDARHELGAHYTSEENILRVIKPLFLDDLYTEFEQARRSQQSAARLAAFHDKIAELNFLDPACGSGNFLIVAYRELRRLEMKVLEAKAKHSTMVFLATDFRVRVEQFYGIEIDEFPAQIARTAMWLTDHQMNTEAAQKIGHDYSRLPLTEGAHIVNANALTTEWSSVIDAHELDFIFGNPPFLGSRTMDRGQKAELKAVANGYPQSGFLDFVTGWYILADRMMEANPAIQTAFVSTNSISQGEQPGILWPRLYQRGNHITFAHRTFRWTNAARGVAAVHCVIVGFARTKREPAQLFDYPDIAGEPVLDLVQSISPYLIAGGEFVVSNRQEQISGAPRMAFGNMPADGGHLLLLPHERDELLAAEPDAAKWILPYIGAKEFLQGNERFTLWLKGISPAQLRAMPLVAARIAATREVRSASARPGLADTPHLFAQITQSPHTTVLAIPRVSSERRPYVPMQFFGPGNVIADSCLAIEGATEDVFALLTSAMHNDWLRTVGGRLESRLRYSKDVVYNNFVLPPISDAERAHLAELGRAVLGARALYPDSTLADLYDPVVMPIELRTAHTAIDAYVDRLYRTEGFGSADERVAHLLELVQEKEARTAKSGLTSPVGGAAD</sequence>
<comment type="catalytic activity">
    <reaction evidence="4">
        <text>a 2'-deoxyadenosine in DNA + S-adenosyl-L-methionine = an N(6)-methyl-2'-deoxyadenosine in DNA + S-adenosyl-L-homocysteine + H(+)</text>
        <dbReference type="Rhea" id="RHEA:15197"/>
        <dbReference type="Rhea" id="RHEA-COMP:12418"/>
        <dbReference type="Rhea" id="RHEA-COMP:12419"/>
        <dbReference type="ChEBI" id="CHEBI:15378"/>
        <dbReference type="ChEBI" id="CHEBI:57856"/>
        <dbReference type="ChEBI" id="CHEBI:59789"/>
        <dbReference type="ChEBI" id="CHEBI:90615"/>
        <dbReference type="ChEBI" id="CHEBI:90616"/>
        <dbReference type="EC" id="2.1.1.72"/>
    </reaction>
</comment>
<keyword evidence="2 10" id="KW-0489">Methyltransferase</keyword>
<dbReference type="InterPro" id="IPR046818">
    <property type="entry name" value="MmeI_C"/>
</dbReference>
<evidence type="ECO:0000259" key="5">
    <source>
        <dbReference type="Pfam" id="PF20464"/>
    </source>
</evidence>
<evidence type="ECO:0000256" key="1">
    <source>
        <dbReference type="ARBA" id="ARBA00011900"/>
    </source>
</evidence>
<dbReference type="Proteomes" id="UP001060039">
    <property type="component" value="Chromosome"/>
</dbReference>
<dbReference type="PANTHER" id="PTHR33841:SF1">
    <property type="entry name" value="DNA METHYLTRANSFERASE A"/>
    <property type="match status" value="1"/>
</dbReference>
<accession>A0ABY5FZC7</accession>
<dbReference type="InterPro" id="IPR046820">
    <property type="entry name" value="MmeI_TRD"/>
</dbReference>
<feature type="domain" description="MmeI-like DNA-methyltransferase" evidence="9">
    <location>
        <begin position="340"/>
        <end position="597"/>
    </location>
</feature>
<dbReference type="EMBL" id="CP101497">
    <property type="protein sequence ID" value="UTT63672.1"/>
    <property type="molecule type" value="Genomic_DNA"/>
</dbReference>
<evidence type="ECO:0000313" key="11">
    <source>
        <dbReference type="Proteomes" id="UP001060039"/>
    </source>
</evidence>
<dbReference type="SUPFAM" id="SSF53335">
    <property type="entry name" value="S-adenosyl-L-methionine-dependent methyltransferases"/>
    <property type="match status" value="1"/>
</dbReference>
<dbReference type="Pfam" id="PF20467">
    <property type="entry name" value="MmeI_C"/>
    <property type="match status" value="1"/>
</dbReference>
<reference evidence="10" key="1">
    <citation type="submission" date="2022-07" db="EMBL/GenBank/DDBJ databases">
        <title>Taxonomic analysis of Microcella humidisoli nov. sp., isolated from riverside soil.</title>
        <authorList>
            <person name="Molina K.M."/>
            <person name="Kim S.B."/>
        </authorList>
    </citation>
    <scope>NUCLEOTIDE SEQUENCE</scope>
    <source>
        <strain evidence="10">MMS21-STM10</strain>
    </source>
</reference>
<dbReference type="Pfam" id="PF20466">
    <property type="entry name" value="MmeI_TRD"/>
    <property type="match status" value="1"/>
</dbReference>
<dbReference type="InterPro" id="IPR046816">
    <property type="entry name" value="MmeI_Mtase"/>
</dbReference>
<dbReference type="PROSITE" id="PS00092">
    <property type="entry name" value="N6_MTASE"/>
    <property type="match status" value="1"/>
</dbReference>
<dbReference type="EC" id="2.1.1.72" evidence="1"/>
<dbReference type="PANTHER" id="PTHR33841">
    <property type="entry name" value="DNA METHYLTRANSFERASE YEEA-RELATED"/>
    <property type="match status" value="1"/>
</dbReference>
<keyword evidence="11" id="KW-1185">Reference proteome</keyword>
<proteinExistence type="predicted"/>
<protein>
    <recommendedName>
        <fullName evidence="1">site-specific DNA-methyltransferase (adenine-specific)</fullName>
        <ecNumber evidence="1">2.1.1.72</ecNumber>
    </recommendedName>
</protein>
<evidence type="ECO:0000259" key="9">
    <source>
        <dbReference type="Pfam" id="PF20473"/>
    </source>
</evidence>
<feature type="domain" description="MmeI-like target recognition" evidence="7">
    <location>
        <begin position="622"/>
        <end position="821"/>
    </location>
</feature>
<dbReference type="GO" id="GO:0008168">
    <property type="term" value="F:methyltransferase activity"/>
    <property type="evidence" value="ECO:0007669"/>
    <property type="project" value="UniProtKB-KW"/>
</dbReference>
<evidence type="ECO:0000256" key="4">
    <source>
        <dbReference type="ARBA" id="ARBA00047942"/>
    </source>
</evidence>
<evidence type="ECO:0000259" key="6">
    <source>
        <dbReference type="Pfam" id="PF20465"/>
    </source>
</evidence>
<dbReference type="PRINTS" id="PR00507">
    <property type="entry name" value="N12N6MTFRASE"/>
</dbReference>
<dbReference type="InterPro" id="IPR029063">
    <property type="entry name" value="SAM-dependent_MTases_sf"/>
</dbReference>
<feature type="domain" description="MmeI-like helicase spacer" evidence="6">
    <location>
        <begin position="181"/>
        <end position="259"/>
    </location>
</feature>
<evidence type="ECO:0000259" key="8">
    <source>
        <dbReference type="Pfam" id="PF20467"/>
    </source>
</evidence>
<dbReference type="Pfam" id="PF20473">
    <property type="entry name" value="MmeI_Mtase"/>
    <property type="match status" value="1"/>
</dbReference>
<organism evidence="10 11">
    <name type="scientific">Microcella humidisoli</name>
    <dbReference type="NCBI Taxonomy" id="2963406"/>
    <lineage>
        <taxon>Bacteria</taxon>
        <taxon>Bacillati</taxon>
        <taxon>Actinomycetota</taxon>
        <taxon>Actinomycetes</taxon>
        <taxon>Micrococcales</taxon>
        <taxon>Microbacteriaceae</taxon>
        <taxon>Microcella</taxon>
    </lineage>
</organism>
<feature type="domain" description="MmeI-like C-terminal" evidence="8">
    <location>
        <begin position="823"/>
        <end position="899"/>
    </location>
</feature>
<dbReference type="InterPro" id="IPR050953">
    <property type="entry name" value="N4_N6_ade-DNA_methylase"/>
</dbReference>
<dbReference type="InterPro" id="IPR002052">
    <property type="entry name" value="DNA_methylase_N6_adenine_CS"/>
</dbReference>
<gene>
    <name evidence="10" type="ORF">NNL39_06145</name>
</gene>
<dbReference type="GO" id="GO:0032259">
    <property type="term" value="P:methylation"/>
    <property type="evidence" value="ECO:0007669"/>
    <property type="project" value="UniProtKB-KW"/>
</dbReference>
<evidence type="ECO:0000259" key="7">
    <source>
        <dbReference type="Pfam" id="PF20466"/>
    </source>
</evidence>
<evidence type="ECO:0000256" key="3">
    <source>
        <dbReference type="ARBA" id="ARBA00022679"/>
    </source>
</evidence>
<dbReference type="Gene3D" id="3.40.50.150">
    <property type="entry name" value="Vaccinia Virus protein VP39"/>
    <property type="match status" value="1"/>
</dbReference>
<evidence type="ECO:0000256" key="2">
    <source>
        <dbReference type="ARBA" id="ARBA00022603"/>
    </source>
</evidence>
<dbReference type="InterPro" id="IPR046817">
    <property type="entry name" value="MmeI_N"/>
</dbReference>
<dbReference type="Pfam" id="PF20465">
    <property type="entry name" value="MmeI_hel"/>
    <property type="match status" value="1"/>
</dbReference>
<dbReference type="Pfam" id="PF20464">
    <property type="entry name" value="MmeI_N"/>
    <property type="match status" value="1"/>
</dbReference>